<dbReference type="RefSeq" id="WP_014002967.1">
    <property type="nucleotide sequence ID" value="NZ_CP005986.1"/>
</dbReference>
<proteinExistence type="predicted"/>
<accession>A0A059ZUK5</accession>
<evidence type="ECO:0000313" key="1">
    <source>
        <dbReference type="EMBL" id="AIA55245.1"/>
    </source>
</evidence>
<sequence>MKKRSARMEALLGELMPLAHAVSDNLEPGPDISRLLDWLYEVLVDQDSHAFTTVFETLRAEGLRAIWEFLWDRALDMACTKNYEDDYQSLLIAVPFLAPWTGECRGADRKALTRVLREQEILPRGGKVYWVQKPQSIYVLRDASPLQLWTFNTPGAREPYTWNYGRTTTPTVYLLVGRLEFPMGHIPIWPHPDTLIRAQSEALGWPPNTMDACAPLRWFLERDIAEPDSVEGRTMEMILAAVSAAKHWVEESGVGAEGCQIQVKEGADATLHVFIQPQGRAQHLLCGLAYEAAQVPRDHLVDKLRQVLERLNFTVVIDRPANGNIITLH</sequence>
<dbReference type="GeneID" id="92931583"/>
<dbReference type="KEGG" id="acz:Acaty_c1378"/>
<dbReference type="Proteomes" id="UP000005522">
    <property type="component" value="Chromosome"/>
</dbReference>
<gene>
    <name evidence="1" type="ORF">Acaty_c1378</name>
</gene>
<dbReference type="EMBL" id="CP005986">
    <property type="protein sequence ID" value="AIA55245.1"/>
    <property type="molecule type" value="Genomic_DNA"/>
</dbReference>
<evidence type="ECO:0000313" key="2">
    <source>
        <dbReference type="Proteomes" id="UP000005522"/>
    </source>
</evidence>
<dbReference type="AlphaFoldDB" id="A0A059ZUK5"/>
<name>A0A059ZUK5_ACICK</name>
<organism evidence="1 2">
    <name type="scientific">Acidithiobacillus caldus (strain ATCC 51756 / DSM 8584 / KU)</name>
    <dbReference type="NCBI Taxonomy" id="637389"/>
    <lineage>
        <taxon>Bacteria</taxon>
        <taxon>Pseudomonadati</taxon>
        <taxon>Pseudomonadota</taxon>
        <taxon>Acidithiobacillia</taxon>
        <taxon>Acidithiobacillales</taxon>
        <taxon>Acidithiobacillaceae</taxon>
        <taxon>Acidithiobacillus</taxon>
    </lineage>
</organism>
<protein>
    <submittedName>
        <fullName evidence="1">Uncharacterized protein</fullName>
    </submittedName>
</protein>
<reference evidence="1 2" key="1">
    <citation type="journal article" date="2009" name="J. Bacteriol.">
        <title>Draft genome sequence of the extremely acidophilic bacterium Acidithiobacillus caldus ATCC 51756 reveals metabolic versatility in the genus Acidithiobacillus.</title>
        <authorList>
            <person name="Valdes J."/>
            <person name="Quatrini R."/>
            <person name="Hallberg K."/>
            <person name="Dopson M."/>
            <person name="Valenzuela P.D."/>
            <person name="Holmes D.S."/>
        </authorList>
    </citation>
    <scope>NUCLEOTIDE SEQUENCE [LARGE SCALE GENOMIC DNA]</scope>
    <source>
        <strain evidence="2">ATCC 51756 / DSM 8584 / KU</strain>
    </source>
</reference>
<dbReference type="HOGENOM" id="CLU_884616_0_0_6"/>